<evidence type="ECO:0000256" key="1">
    <source>
        <dbReference type="ARBA" id="ARBA00022714"/>
    </source>
</evidence>
<comment type="caution">
    <text evidence="7">The sequence shown here is derived from an EMBL/GenBank/DDBJ whole genome shotgun (WGS) entry which is preliminary data.</text>
</comment>
<dbReference type="Pfam" id="PF01106">
    <property type="entry name" value="NifU"/>
    <property type="match status" value="1"/>
</dbReference>
<organism evidence="7 8">
    <name type="scientific">Mycolicibacterium sphagni</name>
    <dbReference type="NCBI Taxonomy" id="1786"/>
    <lineage>
        <taxon>Bacteria</taxon>
        <taxon>Bacillati</taxon>
        <taxon>Actinomycetota</taxon>
        <taxon>Actinomycetes</taxon>
        <taxon>Mycobacteriales</taxon>
        <taxon>Mycobacteriaceae</taxon>
        <taxon>Mycolicibacterium</taxon>
    </lineage>
</organism>
<gene>
    <name evidence="7" type="ORF">CG716_22030</name>
</gene>
<protein>
    <recommendedName>
        <fullName evidence="6">Rieske domain-containing protein</fullName>
    </recommendedName>
</protein>
<dbReference type="GO" id="GO:0016226">
    <property type="term" value="P:iron-sulfur cluster assembly"/>
    <property type="evidence" value="ECO:0007669"/>
    <property type="project" value="InterPro"/>
</dbReference>
<dbReference type="GO" id="GO:0051537">
    <property type="term" value="F:2 iron, 2 sulfur cluster binding"/>
    <property type="evidence" value="ECO:0007669"/>
    <property type="project" value="UniProtKB-KW"/>
</dbReference>
<keyword evidence="2" id="KW-0479">Metal-binding</keyword>
<dbReference type="SUPFAM" id="SSF117916">
    <property type="entry name" value="Fe-S cluster assembly (FSCA) domain-like"/>
    <property type="match status" value="1"/>
</dbReference>
<dbReference type="GO" id="GO:0004497">
    <property type="term" value="F:monooxygenase activity"/>
    <property type="evidence" value="ECO:0007669"/>
    <property type="project" value="UniProtKB-ARBA"/>
</dbReference>
<evidence type="ECO:0000259" key="6">
    <source>
        <dbReference type="PROSITE" id="PS51296"/>
    </source>
</evidence>
<feature type="domain" description="Rieske" evidence="6">
    <location>
        <begin position="212"/>
        <end position="319"/>
    </location>
</feature>
<evidence type="ECO:0000256" key="4">
    <source>
        <dbReference type="ARBA" id="ARBA00023014"/>
    </source>
</evidence>
<dbReference type="GO" id="GO:0016705">
    <property type="term" value="F:oxidoreductase activity, acting on paired donors, with incorporation or reduction of molecular oxygen"/>
    <property type="evidence" value="ECO:0007669"/>
    <property type="project" value="UniProtKB-ARBA"/>
</dbReference>
<dbReference type="Proteomes" id="UP000216063">
    <property type="component" value="Unassembled WGS sequence"/>
</dbReference>
<sequence>MRCAHVPRRRQVPRQAAFADPVGHRGVNDEARWRTAGDRMQTLLEASATGGPVARERAEQLVREVVDLYGAGLARVLQIAAQHDPAVVEHCATDDLVASLMLVHGLHPHDVHRRVADALDSVRPYLGSHGGDVELLEIIGGTARLRFAGSCKSCASSAVTLELTVEDAVRSAAPEISEIEVVAAEPAPASTVIPVESLLSRVHSESHGGASWHPVPDLADLHNGEVGGFMVAGTSVLACRIGDELFAYHDRCGSCDASLAGAALHRRMGGATGGPVLRCPRCRAHFDVIHAGAAVDAELGTAVHLDPIPLLVRDGVLSMAVHATTTAVP</sequence>
<evidence type="ECO:0000313" key="7">
    <source>
        <dbReference type="EMBL" id="OYN76566.1"/>
    </source>
</evidence>
<dbReference type="Gene3D" id="3.30.300.130">
    <property type="entry name" value="Fe-S cluster assembly (FSCA)"/>
    <property type="match status" value="1"/>
</dbReference>
<dbReference type="GO" id="GO:0005506">
    <property type="term" value="F:iron ion binding"/>
    <property type="evidence" value="ECO:0007669"/>
    <property type="project" value="InterPro"/>
</dbReference>
<dbReference type="Gene3D" id="2.102.10.10">
    <property type="entry name" value="Rieske [2Fe-2S] iron-sulphur domain"/>
    <property type="match status" value="1"/>
</dbReference>
<keyword evidence="8" id="KW-1185">Reference proteome</keyword>
<proteinExistence type="predicted"/>
<dbReference type="InterPro" id="IPR017941">
    <property type="entry name" value="Rieske_2Fe-2S"/>
</dbReference>
<dbReference type="EMBL" id="NOZR01000021">
    <property type="protein sequence ID" value="OYN76566.1"/>
    <property type="molecule type" value="Genomic_DNA"/>
</dbReference>
<accession>A0A255DB19</accession>
<keyword evidence="3" id="KW-0408">Iron</keyword>
<keyword evidence="1" id="KW-0001">2Fe-2S</keyword>
<evidence type="ECO:0000256" key="5">
    <source>
        <dbReference type="ARBA" id="ARBA00049958"/>
    </source>
</evidence>
<dbReference type="InterPro" id="IPR036922">
    <property type="entry name" value="Rieske_2Fe-2S_sf"/>
</dbReference>
<dbReference type="PANTHER" id="PTHR11178">
    <property type="entry name" value="IRON-SULFUR CLUSTER SCAFFOLD PROTEIN NFU-RELATED"/>
    <property type="match status" value="1"/>
</dbReference>
<keyword evidence="4" id="KW-0411">Iron-sulfur</keyword>
<dbReference type="PROSITE" id="PS51296">
    <property type="entry name" value="RIESKE"/>
    <property type="match status" value="1"/>
</dbReference>
<evidence type="ECO:0000256" key="3">
    <source>
        <dbReference type="ARBA" id="ARBA00023004"/>
    </source>
</evidence>
<dbReference type="AlphaFoldDB" id="A0A255DB19"/>
<comment type="function">
    <text evidence="5">May be involved in the formation or repair of [Fe-S] clusters present in iron-sulfur proteins.</text>
</comment>
<dbReference type="InterPro" id="IPR034904">
    <property type="entry name" value="FSCA_dom_sf"/>
</dbReference>
<name>A0A255DB19_9MYCO</name>
<dbReference type="SUPFAM" id="SSF50022">
    <property type="entry name" value="ISP domain"/>
    <property type="match status" value="1"/>
</dbReference>
<evidence type="ECO:0000313" key="8">
    <source>
        <dbReference type="Proteomes" id="UP000216063"/>
    </source>
</evidence>
<evidence type="ECO:0000256" key="2">
    <source>
        <dbReference type="ARBA" id="ARBA00022723"/>
    </source>
</evidence>
<dbReference type="OrthoDB" id="9798220at2"/>
<reference evidence="7 8" key="1">
    <citation type="submission" date="2017-07" db="EMBL/GenBank/DDBJ databases">
        <title>The new phylogeny of genus Mycobacterium.</title>
        <authorList>
            <person name="Tortoli E."/>
            <person name="Trovato A."/>
            <person name="Cirillo D.M."/>
        </authorList>
    </citation>
    <scope>NUCLEOTIDE SEQUENCE [LARGE SCALE GENOMIC DNA]</scope>
    <source>
        <strain evidence="7 8">ATCC 33027</strain>
    </source>
</reference>
<dbReference type="InterPro" id="IPR001075">
    <property type="entry name" value="NIF_FeS_clus_asmbl_NifU_C"/>
</dbReference>